<dbReference type="InterPro" id="IPR042264">
    <property type="entry name" value="DPH1/DPH2_2"/>
</dbReference>
<dbReference type="SFLD" id="SFLDS00032">
    <property type="entry name" value="Radical_SAM_3-amino-3-carboxyp"/>
    <property type="match status" value="1"/>
</dbReference>
<evidence type="ECO:0000256" key="8">
    <source>
        <dbReference type="ARBA" id="ARBA00022723"/>
    </source>
</evidence>
<dbReference type="InterPro" id="IPR042265">
    <property type="entry name" value="DPH1/DPH2_3"/>
</dbReference>
<protein>
    <recommendedName>
        <fullName evidence="5">2-(3-amino-3-carboxypropyl)histidine synthase subunit 1</fullName>
        <ecNumber evidence="4">2.5.1.108</ecNumber>
    </recommendedName>
    <alternativeName>
        <fullName evidence="12">Diphthamide biosynthesis protein 1</fullName>
    </alternativeName>
    <alternativeName>
        <fullName evidence="13">Diphtheria toxin resistance protein 1</fullName>
    </alternativeName>
    <alternativeName>
        <fullName evidence="11">S-adenosyl-L-methionine:L-histidine 3-amino-3-carboxypropyltransferase 1</fullName>
    </alternativeName>
</protein>
<evidence type="ECO:0000256" key="15">
    <source>
        <dbReference type="SAM" id="MobiDB-lite"/>
    </source>
</evidence>
<comment type="pathway">
    <text evidence="2">Protein modification; peptidyl-diphthamide biosynthesis.</text>
</comment>
<dbReference type="EC" id="2.5.1.108" evidence="4"/>
<dbReference type="Gene3D" id="3.40.50.11840">
    <property type="entry name" value="Diphthamide synthesis DPH1/DPH2 domain 1"/>
    <property type="match status" value="1"/>
</dbReference>
<dbReference type="NCBIfam" id="TIGR00322">
    <property type="entry name" value="diphth2_R"/>
    <property type="match status" value="3"/>
</dbReference>
<name>A0ABD3N9C3_9STRA</name>
<dbReference type="EMBL" id="JALLBG020000006">
    <property type="protein sequence ID" value="KAL3772684.1"/>
    <property type="molecule type" value="Genomic_DNA"/>
</dbReference>
<comment type="caution">
    <text evidence="16">The sequence shown here is derived from an EMBL/GenBank/DDBJ whole genome shotgun (WGS) entry which is preliminary data.</text>
</comment>
<comment type="similarity">
    <text evidence="3">Belongs to the DPH1/DPH2 family. DPH1 subfamily.</text>
</comment>
<dbReference type="GO" id="GO:0051536">
    <property type="term" value="F:iron-sulfur cluster binding"/>
    <property type="evidence" value="ECO:0007669"/>
    <property type="project" value="UniProtKB-KW"/>
</dbReference>
<accession>A0ABD3N9C3</accession>
<evidence type="ECO:0000313" key="16">
    <source>
        <dbReference type="EMBL" id="KAL3772684.1"/>
    </source>
</evidence>
<evidence type="ECO:0000313" key="17">
    <source>
        <dbReference type="Proteomes" id="UP001530293"/>
    </source>
</evidence>
<keyword evidence="6" id="KW-0808">Transferase</keyword>
<dbReference type="AlphaFoldDB" id="A0ABD3N9C3"/>
<evidence type="ECO:0000256" key="4">
    <source>
        <dbReference type="ARBA" id="ARBA00012221"/>
    </source>
</evidence>
<organism evidence="16 17">
    <name type="scientific">Discostella pseudostelligera</name>
    <dbReference type="NCBI Taxonomy" id="259834"/>
    <lineage>
        <taxon>Eukaryota</taxon>
        <taxon>Sar</taxon>
        <taxon>Stramenopiles</taxon>
        <taxon>Ochrophyta</taxon>
        <taxon>Bacillariophyta</taxon>
        <taxon>Coscinodiscophyceae</taxon>
        <taxon>Thalassiosirophycidae</taxon>
        <taxon>Stephanodiscales</taxon>
        <taxon>Stephanodiscaceae</taxon>
        <taxon>Discostella</taxon>
    </lineage>
</organism>
<dbReference type="Pfam" id="PF01866">
    <property type="entry name" value="Diphthamide_syn"/>
    <property type="match status" value="3"/>
</dbReference>
<evidence type="ECO:0000256" key="6">
    <source>
        <dbReference type="ARBA" id="ARBA00022679"/>
    </source>
</evidence>
<gene>
    <name evidence="16" type="ORF">ACHAWU_004693</name>
</gene>
<keyword evidence="17" id="KW-1185">Reference proteome</keyword>
<evidence type="ECO:0000256" key="5">
    <source>
        <dbReference type="ARBA" id="ARBA00021915"/>
    </source>
</evidence>
<sequence>MHLSSSCNATVADDTGTPTSASAKVKVASAATDAAATQRPPRTIIRRKIRTSTSSTSSSASSANINSTLLPAHIQNNTQLHHIILTTLPRDYEFEIPKTIWRIEKMNASSVALQLPEGLTMYASTIGDILIKFAYRFQPPSAAAEEEGVTNQPHQKQKPTQIKSLSILGDVTYGACCIDDLSARALGCDLLVHYGHSCLVPLTCTVIPCLYVFVEIRVDVQHLVDCVKMTFRQEEEKRQSLLLEGDDEDSKELRSRSVRLIETLVMGTVQFRSAVIESAQRLNEEPTTASSSTSTSDDDDIQFQAIVPQAKPLSPGEVLGCTAPSGLATLDFEAAMSSSRRLRQARRNKECSAESTTTAAATTTTLPSSSSSPENSTSIPTRERVMIFIADGRFHLEAAMISNPTLRALRYDPYSKSLTEEKYDMVHMKKLRREAILSVRRIWGVASNTPLTASASSTHTVDVINGRVVDSASQNSDIIANSVLQNQLSLHHPFSKLSLSPATSSDNNSRSTKIFGIILGTLGRQGNPAILSRIRSLLHARGIRTITILLSEIFPKKLEMMSNTTTNGGGVCAWVQIACPRLSIDWGHYFCVPVLSPYELFVAMGEVVDTSLWKAVEEDEKRQDEKVNDDDGYPMDFYSKSGGPWANYYATNSDRKVLSYGS</sequence>
<dbReference type="FunFam" id="3.40.50.11860:FF:000002">
    <property type="entry name" value="2-(3-amino-3-carboxypropyl)histidine synthase subunit 1"/>
    <property type="match status" value="1"/>
</dbReference>
<evidence type="ECO:0000256" key="2">
    <source>
        <dbReference type="ARBA" id="ARBA00005156"/>
    </source>
</evidence>
<dbReference type="GO" id="GO:0090560">
    <property type="term" value="F:2-(3-amino-3-carboxypropyl)histidine synthase activity"/>
    <property type="evidence" value="ECO:0007669"/>
    <property type="project" value="UniProtKB-EC"/>
</dbReference>
<evidence type="ECO:0000256" key="10">
    <source>
        <dbReference type="ARBA" id="ARBA00023014"/>
    </source>
</evidence>
<evidence type="ECO:0000256" key="3">
    <source>
        <dbReference type="ARBA" id="ARBA00010173"/>
    </source>
</evidence>
<feature type="region of interest" description="Disordered" evidence="15">
    <location>
        <begin position="1"/>
        <end position="21"/>
    </location>
</feature>
<dbReference type="Gene3D" id="3.40.50.11860">
    <property type="entry name" value="Diphthamide synthesis DPH1/DPH2 domain 3"/>
    <property type="match status" value="1"/>
</dbReference>
<comment type="catalytic activity">
    <reaction evidence="14">
        <text>L-histidyl-[translation elongation factor 2] + S-adenosyl-L-methionine = 2-[(3S)-amino-3-carboxypropyl]-L-histidyl-[translation elongation factor 2] + S-methyl-5'-thioadenosine + H(+)</text>
        <dbReference type="Rhea" id="RHEA:36783"/>
        <dbReference type="Rhea" id="RHEA-COMP:9748"/>
        <dbReference type="Rhea" id="RHEA-COMP:9749"/>
        <dbReference type="ChEBI" id="CHEBI:15378"/>
        <dbReference type="ChEBI" id="CHEBI:17509"/>
        <dbReference type="ChEBI" id="CHEBI:29979"/>
        <dbReference type="ChEBI" id="CHEBI:59789"/>
        <dbReference type="ChEBI" id="CHEBI:73995"/>
        <dbReference type="EC" id="2.5.1.108"/>
    </reaction>
</comment>
<dbReference type="PANTHER" id="PTHR10762:SF1">
    <property type="entry name" value="2-(3-AMINO-3-CARBOXYPROPYL)HISTIDINE SYNTHASE SUBUNIT 1"/>
    <property type="match status" value="1"/>
</dbReference>
<dbReference type="InterPro" id="IPR016435">
    <property type="entry name" value="DPH1/DPH2"/>
</dbReference>
<dbReference type="PANTHER" id="PTHR10762">
    <property type="entry name" value="DIPHTHAMIDE BIOSYNTHESIS PROTEIN"/>
    <property type="match status" value="1"/>
</dbReference>
<dbReference type="InterPro" id="IPR042263">
    <property type="entry name" value="DPH1/DPH2_1"/>
</dbReference>
<dbReference type="Proteomes" id="UP001530293">
    <property type="component" value="Unassembled WGS sequence"/>
</dbReference>
<keyword evidence="7" id="KW-0949">S-adenosyl-L-methionine</keyword>
<evidence type="ECO:0000256" key="7">
    <source>
        <dbReference type="ARBA" id="ARBA00022691"/>
    </source>
</evidence>
<keyword evidence="9" id="KW-0408">Iron</keyword>
<keyword evidence="8" id="KW-0479">Metal-binding</keyword>
<evidence type="ECO:0000256" key="9">
    <source>
        <dbReference type="ARBA" id="ARBA00023004"/>
    </source>
</evidence>
<evidence type="ECO:0000256" key="14">
    <source>
        <dbReference type="ARBA" id="ARBA00048403"/>
    </source>
</evidence>
<feature type="compositionally biased region" description="Low complexity" evidence="15">
    <location>
        <begin position="353"/>
        <end position="379"/>
    </location>
</feature>
<evidence type="ECO:0000256" key="11">
    <source>
        <dbReference type="ARBA" id="ARBA00031690"/>
    </source>
</evidence>
<proteinExistence type="inferred from homology"/>
<feature type="region of interest" description="Disordered" evidence="15">
    <location>
        <begin position="339"/>
        <end position="379"/>
    </location>
</feature>
<keyword evidence="10" id="KW-0411">Iron-sulfur</keyword>
<comment type="cofactor">
    <cofactor evidence="1">
        <name>[4Fe-4S] cluster</name>
        <dbReference type="ChEBI" id="CHEBI:49883"/>
    </cofactor>
</comment>
<evidence type="ECO:0000256" key="13">
    <source>
        <dbReference type="ARBA" id="ARBA00032789"/>
    </source>
</evidence>
<dbReference type="Gene3D" id="3.40.50.11850">
    <property type="entry name" value="Diphthamide synthesis DPH1/DPH2 domain 2"/>
    <property type="match status" value="2"/>
</dbReference>
<evidence type="ECO:0000256" key="12">
    <source>
        <dbReference type="ARBA" id="ARBA00032574"/>
    </source>
</evidence>
<reference evidence="16 17" key="1">
    <citation type="submission" date="2024-10" db="EMBL/GenBank/DDBJ databases">
        <title>Updated reference genomes for cyclostephanoid diatoms.</title>
        <authorList>
            <person name="Roberts W.R."/>
            <person name="Alverson A.J."/>
        </authorList>
    </citation>
    <scope>NUCLEOTIDE SEQUENCE [LARGE SCALE GENOMIC DNA]</scope>
    <source>
        <strain evidence="16 17">AJA232-27</strain>
    </source>
</reference>
<dbReference type="GO" id="GO:0046872">
    <property type="term" value="F:metal ion binding"/>
    <property type="evidence" value="ECO:0007669"/>
    <property type="project" value="UniProtKB-KW"/>
</dbReference>
<evidence type="ECO:0000256" key="1">
    <source>
        <dbReference type="ARBA" id="ARBA00001966"/>
    </source>
</evidence>